<dbReference type="InterPro" id="IPR011075">
    <property type="entry name" value="TetR_C"/>
</dbReference>
<dbReference type="Gene3D" id="1.10.357.10">
    <property type="entry name" value="Tetracycline Repressor, domain 2"/>
    <property type="match status" value="1"/>
</dbReference>
<dbReference type="Pfam" id="PF00440">
    <property type="entry name" value="TetR_N"/>
    <property type="match status" value="1"/>
</dbReference>
<dbReference type="SUPFAM" id="SSF48498">
    <property type="entry name" value="Tetracyclin repressor-like, C-terminal domain"/>
    <property type="match status" value="1"/>
</dbReference>
<dbReference type="SUPFAM" id="SSF46689">
    <property type="entry name" value="Homeodomain-like"/>
    <property type="match status" value="1"/>
</dbReference>
<dbReference type="OrthoDB" id="9795242at2"/>
<dbReference type="AlphaFoldDB" id="A0A5D3K9T1"/>
<organism evidence="6 7">
    <name type="scientific">Bradyrhizobium rifense</name>
    <dbReference type="NCBI Taxonomy" id="515499"/>
    <lineage>
        <taxon>Bacteria</taxon>
        <taxon>Pseudomonadati</taxon>
        <taxon>Pseudomonadota</taxon>
        <taxon>Alphaproteobacteria</taxon>
        <taxon>Hyphomicrobiales</taxon>
        <taxon>Nitrobacteraceae</taxon>
        <taxon>Bradyrhizobium</taxon>
    </lineage>
</organism>
<dbReference type="Pfam" id="PF16925">
    <property type="entry name" value="TetR_C_13"/>
    <property type="match status" value="1"/>
</dbReference>
<feature type="DNA-binding region" description="H-T-H motif" evidence="4">
    <location>
        <begin position="30"/>
        <end position="49"/>
    </location>
</feature>
<evidence type="ECO:0000256" key="2">
    <source>
        <dbReference type="ARBA" id="ARBA00023125"/>
    </source>
</evidence>
<evidence type="ECO:0000256" key="1">
    <source>
        <dbReference type="ARBA" id="ARBA00023015"/>
    </source>
</evidence>
<dbReference type="Gene3D" id="1.10.10.60">
    <property type="entry name" value="Homeodomain-like"/>
    <property type="match status" value="1"/>
</dbReference>
<dbReference type="GO" id="GO:0003677">
    <property type="term" value="F:DNA binding"/>
    <property type="evidence" value="ECO:0007669"/>
    <property type="project" value="UniProtKB-UniRule"/>
</dbReference>
<name>A0A5D3K9T1_9BRAD</name>
<evidence type="ECO:0000256" key="4">
    <source>
        <dbReference type="PROSITE-ProRule" id="PRU00335"/>
    </source>
</evidence>
<evidence type="ECO:0000256" key="3">
    <source>
        <dbReference type="ARBA" id="ARBA00023163"/>
    </source>
</evidence>
<proteinExistence type="predicted"/>
<protein>
    <submittedName>
        <fullName evidence="6">TetR/AcrR family transcriptional regulator</fullName>
    </submittedName>
</protein>
<keyword evidence="7" id="KW-1185">Reference proteome</keyword>
<sequence length="210" mass="22379">MAGRPREFDREVALEAAMLLFWRKGFAGASMNDLCEVMGVRSPSLYAAFDSKEALYLAAFQHYAATEGQAVWDKLAEGATARAGVENLLIKAADTLPKSRTAPAGCMVALGAISDEWPAAIAREVRKVRLELLDNLRARLEAAVASGELPDATDVDALSRFYLGVFQGMAVQAKDGATQAELRGAAKAAMAAWPGEARGRPEPVSTAPRP</sequence>
<gene>
    <name evidence="6" type="ORF">FXB40_30630</name>
</gene>
<dbReference type="PANTHER" id="PTHR47506:SF1">
    <property type="entry name" value="HTH-TYPE TRANSCRIPTIONAL REGULATOR YJDC"/>
    <property type="match status" value="1"/>
</dbReference>
<dbReference type="PANTHER" id="PTHR47506">
    <property type="entry name" value="TRANSCRIPTIONAL REGULATORY PROTEIN"/>
    <property type="match status" value="1"/>
</dbReference>
<dbReference type="Proteomes" id="UP000324758">
    <property type="component" value="Unassembled WGS sequence"/>
</dbReference>
<dbReference type="EMBL" id="VSSS01000050">
    <property type="protein sequence ID" value="TYL90980.1"/>
    <property type="molecule type" value="Genomic_DNA"/>
</dbReference>
<reference evidence="6 7" key="1">
    <citation type="submission" date="2019-08" db="EMBL/GenBank/DDBJ databases">
        <title>Bradyrhizobium hipponensis sp. nov., a rhizobium isolated from a Lupinus angustifolius root nodule in Tunisia.</title>
        <authorList>
            <person name="Off K."/>
            <person name="Rejili M."/>
            <person name="Mars M."/>
            <person name="Brachmann A."/>
            <person name="Marin M."/>
        </authorList>
    </citation>
    <scope>NUCLEOTIDE SEQUENCE [LARGE SCALE GENOMIC DNA]</scope>
    <source>
        <strain evidence="6 7">CTAW71</strain>
    </source>
</reference>
<dbReference type="InterPro" id="IPR009057">
    <property type="entry name" value="Homeodomain-like_sf"/>
</dbReference>
<keyword evidence="2 4" id="KW-0238">DNA-binding</keyword>
<evidence type="ECO:0000313" key="6">
    <source>
        <dbReference type="EMBL" id="TYL90980.1"/>
    </source>
</evidence>
<comment type="caution">
    <text evidence="6">The sequence shown here is derived from an EMBL/GenBank/DDBJ whole genome shotgun (WGS) entry which is preliminary data.</text>
</comment>
<dbReference type="RefSeq" id="WP_148775832.1">
    <property type="nucleotide sequence ID" value="NZ_VSSS01000050.1"/>
</dbReference>
<dbReference type="PROSITE" id="PS50977">
    <property type="entry name" value="HTH_TETR_2"/>
    <property type="match status" value="1"/>
</dbReference>
<keyword evidence="3" id="KW-0804">Transcription</keyword>
<evidence type="ECO:0000259" key="5">
    <source>
        <dbReference type="PROSITE" id="PS50977"/>
    </source>
</evidence>
<dbReference type="InterPro" id="IPR001647">
    <property type="entry name" value="HTH_TetR"/>
</dbReference>
<accession>A0A5D3K9T1</accession>
<feature type="domain" description="HTH tetR-type" evidence="5">
    <location>
        <begin position="7"/>
        <end position="67"/>
    </location>
</feature>
<evidence type="ECO:0000313" key="7">
    <source>
        <dbReference type="Proteomes" id="UP000324758"/>
    </source>
</evidence>
<dbReference type="InterPro" id="IPR036271">
    <property type="entry name" value="Tet_transcr_reg_TetR-rel_C_sf"/>
</dbReference>
<keyword evidence="1" id="KW-0805">Transcription regulation</keyword>